<dbReference type="PANTHER" id="PTHR10695:SF46">
    <property type="entry name" value="BIFUNCTIONAL COENZYME A SYNTHASE-RELATED"/>
    <property type="match status" value="1"/>
</dbReference>
<dbReference type="InterPro" id="IPR027417">
    <property type="entry name" value="P-loop_NTPase"/>
</dbReference>
<accession>A0A3B1CFP8</accession>
<proteinExistence type="inferred from homology"/>
<keyword evidence="3" id="KW-0808">Transferase</keyword>
<dbReference type="Pfam" id="PF01121">
    <property type="entry name" value="CoaE"/>
    <property type="match status" value="1"/>
</dbReference>
<dbReference type="NCBIfam" id="TIGR00152">
    <property type="entry name" value="dephospho-CoA kinase"/>
    <property type="match status" value="1"/>
</dbReference>
<dbReference type="AlphaFoldDB" id="A0A3B1CFP8"/>
<reference evidence="3" key="1">
    <citation type="submission" date="2018-06" db="EMBL/GenBank/DDBJ databases">
        <authorList>
            <person name="Zhirakovskaya E."/>
        </authorList>
    </citation>
    <scope>NUCLEOTIDE SEQUENCE</scope>
</reference>
<dbReference type="CDD" id="cd02022">
    <property type="entry name" value="DPCK"/>
    <property type="match status" value="1"/>
</dbReference>
<sequence length="200" mass="22305">MPIVGVTGGFAVGKSFVSSILVKNSAHLLDCDELAREAVEPETKGFLSVVENFGENILSKDGSINRKTLGKIVFHDPKQRRKLEAILHPRILGMLTFRFEEIFLQDKNALIVVEAALLFESGLFTAMDYKITVTCNEEQQIDRAKKRDGISEDDIMAIINSQWPTARKVALSDFVIDNSGDIESTRQQVMVVFEKLSAKT</sequence>
<dbReference type="EMBL" id="UOGC01000015">
    <property type="protein sequence ID" value="VAX15607.1"/>
    <property type="molecule type" value="Genomic_DNA"/>
</dbReference>
<dbReference type="GO" id="GO:0004140">
    <property type="term" value="F:dephospho-CoA kinase activity"/>
    <property type="evidence" value="ECO:0007669"/>
    <property type="project" value="UniProtKB-EC"/>
</dbReference>
<dbReference type="GO" id="GO:0015937">
    <property type="term" value="P:coenzyme A biosynthetic process"/>
    <property type="evidence" value="ECO:0007669"/>
    <property type="project" value="InterPro"/>
</dbReference>
<keyword evidence="3" id="KW-0418">Kinase</keyword>
<organism evidence="3">
    <name type="scientific">hydrothermal vent metagenome</name>
    <dbReference type="NCBI Taxonomy" id="652676"/>
    <lineage>
        <taxon>unclassified sequences</taxon>
        <taxon>metagenomes</taxon>
        <taxon>ecological metagenomes</taxon>
    </lineage>
</organism>
<dbReference type="SUPFAM" id="SSF52540">
    <property type="entry name" value="P-loop containing nucleoside triphosphate hydrolases"/>
    <property type="match status" value="1"/>
</dbReference>
<dbReference type="PANTHER" id="PTHR10695">
    <property type="entry name" value="DEPHOSPHO-COA KINASE-RELATED"/>
    <property type="match status" value="1"/>
</dbReference>
<evidence type="ECO:0000256" key="1">
    <source>
        <dbReference type="ARBA" id="ARBA00022741"/>
    </source>
</evidence>
<dbReference type="HAMAP" id="MF_00376">
    <property type="entry name" value="Dephospho_CoA_kinase"/>
    <property type="match status" value="1"/>
</dbReference>
<evidence type="ECO:0000256" key="2">
    <source>
        <dbReference type="ARBA" id="ARBA00022840"/>
    </source>
</evidence>
<dbReference type="Gene3D" id="3.40.50.300">
    <property type="entry name" value="P-loop containing nucleotide triphosphate hydrolases"/>
    <property type="match status" value="1"/>
</dbReference>
<name>A0A3B1CFP8_9ZZZZ</name>
<keyword evidence="1" id="KW-0547">Nucleotide-binding</keyword>
<evidence type="ECO:0000313" key="3">
    <source>
        <dbReference type="EMBL" id="VAX15607.1"/>
    </source>
</evidence>
<dbReference type="EC" id="2.7.1.24" evidence="3"/>
<dbReference type="PROSITE" id="PS51219">
    <property type="entry name" value="DPCK"/>
    <property type="match status" value="1"/>
</dbReference>
<dbReference type="InterPro" id="IPR001977">
    <property type="entry name" value="Depp_CoAkinase"/>
</dbReference>
<dbReference type="GO" id="GO:0005524">
    <property type="term" value="F:ATP binding"/>
    <property type="evidence" value="ECO:0007669"/>
    <property type="project" value="UniProtKB-KW"/>
</dbReference>
<protein>
    <submittedName>
        <fullName evidence="3">Dephospho-CoA kinase</fullName>
        <ecNumber evidence="3">2.7.1.24</ecNumber>
    </submittedName>
</protein>
<keyword evidence="2" id="KW-0067">ATP-binding</keyword>
<gene>
    <name evidence="3" type="ORF">MNBD_NITROSPINAE01-1337</name>
</gene>